<protein>
    <submittedName>
        <fullName evidence="1">Uncharacterized protein</fullName>
    </submittedName>
</protein>
<dbReference type="KEGG" id="mad:HP15_3092"/>
<reference evidence="1 2" key="1">
    <citation type="journal article" date="2010" name="Stand. Genomic Sci.">
        <title>Complete genome sequence of Marinobacter adhaerens type strain (HP15), a diatom-interacting marine microorganism.</title>
        <authorList>
            <person name="Gardes A."/>
            <person name="Kaeppel E."/>
            <person name="Shehzad A."/>
            <person name="Seebah S."/>
            <person name="Teeling H."/>
            <person name="Yarza P."/>
            <person name="Glockner F.O."/>
            <person name="Grossart H.P."/>
            <person name="Ullrich M.S."/>
        </authorList>
    </citation>
    <scope>NUCLEOTIDE SEQUENCE [LARGE SCALE GENOMIC DNA]</scope>
    <source>
        <strain evidence="2">DSM 23420 / HP15</strain>
    </source>
</reference>
<dbReference type="PATRIC" id="fig|225937.3.peg.3120"/>
<dbReference type="AlphaFoldDB" id="E4PPI5"/>
<gene>
    <name evidence="1" type="ordered locus">HP15_3092</name>
</gene>
<evidence type="ECO:0000313" key="1">
    <source>
        <dbReference type="EMBL" id="ADP98856.1"/>
    </source>
</evidence>
<dbReference type="EMBL" id="CP001978">
    <property type="protein sequence ID" value="ADP98856.1"/>
    <property type="molecule type" value="Genomic_DNA"/>
</dbReference>
<dbReference type="HOGENOM" id="CLU_733192_0_0_6"/>
<accession>E4PPI5</accession>
<dbReference type="RefSeq" id="WP_014578309.1">
    <property type="nucleotide sequence ID" value="NC_017506.1"/>
</dbReference>
<evidence type="ECO:0000313" key="2">
    <source>
        <dbReference type="Proteomes" id="UP000007077"/>
    </source>
</evidence>
<organism evidence="1 2">
    <name type="scientific">Marinobacter adhaerens (strain DSM 23420 / HP15)</name>
    <dbReference type="NCBI Taxonomy" id="225937"/>
    <lineage>
        <taxon>Bacteria</taxon>
        <taxon>Pseudomonadati</taxon>
        <taxon>Pseudomonadota</taxon>
        <taxon>Gammaproteobacteria</taxon>
        <taxon>Pseudomonadales</taxon>
        <taxon>Marinobacteraceae</taxon>
        <taxon>Marinobacter</taxon>
    </lineage>
</organism>
<dbReference type="Proteomes" id="UP000007077">
    <property type="component" value="Chromosome"/>
</dbReference>
<sequence length="377" mass="43640">MPIQEMATEMSTNRPRRKLFKRTLWKRMEANTTLLESSAFRWTIRVFGYTSLLYAAIVVLNLEAHNTEPLSPEHLNNVVVALKNPALIAGVSLPLLGLIASHLRSIQTKKQIETQQDQNIFSNYLAHRSQFNEFMEEEAPLVNVSRISKWTMYGRLFPKAEEGDFEINSTLASFFETLPKRLTKLTKILESTTYNRKENWNDLETIFDDLESDFREFSQAVFTDDLDKELFLSKLERRIDKHLICVHALHECSNFHRALLDENSVWEIQEKYVQCKSILKPQSLRERILHELRAAALSPRTSLTEDREREQALKGKLFFENLCMGGDDSDIVIAKEISEVIDQNFNSEEKLEVERVLPAAINIHLTVLNNEGQESQP</sequence>
<name>E4PPI5_MARAH</name>
<proteinExistence type="predicted"/>
<reference evidence="2" key="2">
    <citation type="submission" date="2010-02" db="EMBL/GenBank/DDBJ databases">
        <title>Complete genome sequence of Marinobacter adhaerens type strain (HP15).</title>
        <authorList>
            <person name="Gaerdes A.A.M."/>
            <person name="Kaeppel E."/>
            <person name="Shezad A."/>
            <person name="Seebah S."/>
            <person name="Teeling H."/>
            <person name="Yarza P."/>
            <person name="Gloeckner F.O."/>
            <person name="Ullrich M.S."/>
        </authorList>
    </citation>
    <scope>NUCLEOTIDE SEQUENCE [LARGE SCALE GENOMIC DNA]</scope>
    <source>
        <strain evidence="2">DSM 23420 / HP15</strain>
    </source>
</reference>